<gene>
    <name evidence="2" type="ORF">OsI_27145</name>
</gene>
<keyword evidence="3" id="KW-1185">Reference proteome</keyword>
<sequence length="109" mass="10590">MAMARRPGDGAAMRARRQSGCGGGFAGVGANAAAGKLDGGGGVGADDAEGGSGQSRPRRSSSRPPWPAAGRPEAAAAGGISGNAPRAGRGYRCRLGRLTVVALETLGVS</sequence>
<dbReference type="Gramene" id="BGIOSGA023797-TA">
    <property type="protein sequence ID" value="BGIOSGA023797-PA"/>
    <property type="gene ID" value="BGIOSGA023797"/>
</dbReference>
<dbReference type="Proteomes" id="UP000007015">
    <property type="component" value="Chromosome 7"/>
</dbReference>
<name>A2YPF0_ORYSI</name>
<feature type="region of interest" description="Disordered" evidence="1">
    <location>
        <begin position="1"/>
        <end position="20"/>
    </location>
</feature>
<feature type="region of interest" description="Disordered" evidence="1">
    <location>
        <begin position="36"/>
        <end position="89"/>
    </location>
</feature>
<reference evidence="2 3" key="1">
    <citation type="journal article" date="2005" name="PLoS Biol.">
        <title>The genomes of Oryza sativa: a history of duplications.</title>
        <authorList>
            <person name="Yu J."/>
            <person name="Wang J."/>
            <person name="Lin W."/>
            <person name="Li S."/>
            <person name="Li H."/>
            <person name="Zhou J."/>
            <person name="Ni P."/>
            <person name="Dong W."/>
            <person name="Hu S."/>
            <person name="Zeng C."/>
            <person name="Zhang J."/>
            <person name="Zhang Y."/>
            <person name="Li R."/>
            <person name="Xu Z."/>
            <person name="Li S."/>
            <person name="Li X."/>
            <person name="Zheng H."/>
            <person name="Cong L."/>
            <person name="Lin L."/>
            <person name="Yin J."/>
            <person name="Geng J."/>
            <person name="Li G."/>
            <person name="Shi J."/>
            <person name="Liu J."/>
            <person name="Lv H."/>
            <person name="Li J."/>
            <person name="Wang J."/>
            <person name="Deng Y."/>
            <person name="Ran L."/>
            <person name="Shi X."/>
            <person name="Wang X."/>
            <person name="Wu Q."/>
            <person name="Li C."/>
            <person name="Ren X."/>
            <person name="Wang J."/>
            <person name="Wang X."/>
            <person name="Li D."/>
            <person name="Liu D."/>
            <person name="Zhang X."/>
            <person name="Ji Z."/>
            <person name="Zhao W."/>
            <person name="Sun Y."/>
            <person name="Zhang Z."/>
            <person name="Bao J."/>
            <person name="Han Y."/>
            <person name="Dong L."/>
            <person name="Ji J."/>
            <person name="Chen P."/>
            <person name="Wu S."/>
            <person name="Liu J."/>
            <person name="Xiao Y."/>
            <person name="Bu D."/>
            <person name="Tan J."/>
            <person name="Yang L."/>
            <person name="Ye C."/>
            <person name="Zhang J."/>
            <person name="Xu J."/>
            <person name="Zhou Y."/>
            <person name="Yu Y."/>
            <person name="Zhang B."/>
            <person name="Zhuang S."/>
            <person name="Wei H."/>
            <person name="Liu B."/>
            <person name="Lei M."/>
            <person name="Yu H."/>
            <person name="Li Y."/>
            <person name="Xu H."/>
            <person name="Wei S."/>
            <person name="He X."/>
            <person name="Fang L."/>
            <person name="Zhang Z."/>
            <person name="Zhang Y."/>
            <person name="Huang X."/>
            <person name="Su Z."/>
            <person name="Tong W."/>
            <person name="Li J."/>
            <person name="Tong Z."/>
            <person name="Li S."/>
            <person name="Ye J."/>
            <person name="Wang L."/>
            <person name="Fang L."/>
            <person name="Lei T."/>
            <person name="Chen C."/>
            <person name="Chen H."/>
            <person name="Xu Z."/>
            <person name="Li H."/>
            <person name="Huang H."/>
            <person name="Zhang F."/>
            <person name="Xu H."/>
            <person name="Li N."/>
            <person name="Zhao C."/>
            <person name="Li S."/>
            <person name="Dong L."/>
            <person name="Huang Y."/>
            <person name="Li L."/>
            <person name="Xi Y."/>
            <person name="Qi Q."/>
            <person name="Li W."/>
            <person name="Zhang B."/>
            <person name="Hu W."/>
            <person name="Zhang Y."/>
            <person name="Tian X."/>
            <person name="Jiao Y."/>
            <person name="Liang X."/>
            <person name="Jin J."/>
            <person name="Gao L."/>
            <person name="Zheng W."/>
            <person name="Hao B."/>
            <person name="Liu S."/>
            <person name="Wang W."/>
            <person name="Yuan L."/>
            <person name="Cao M."/>
            <person name="McDermott J."/>
            <person name="Samudrala R."/>
            <person name="Wang J."/>
            <person name="Wong G.K."/>
            <person name="Yang H."/>
        </authorList>
    </citation>
    <scope>NUCLEOTIDE SEQUENCE [LARGE SCALE GENOMIC DNA]</scope>
    <source>
        <strain evidence="3">cv. 93-11</strain>
    </source>
</reference>
<evidence type="ECO:0000256" key="1">
    <source>
        <dbReference type="SAM" id="MobiDB-lite"/>
    </source>
</evidence>
<evidence type="ECO:0000313" key="3">
    <source>
        <dbReference type="Proteomes" id="UP000007015"/>
    </source>
</evidence>
<dbReference type="HOGENOM" id="CLU_2188327_0_0_1"/>
<feature type="compositionally biased region" description="Low complexity" evidence="1">
    <location>
        <begin position="68"/>
        <end position="78"/>
    </location>
</feature>
<proteinExistence type="predicted"/>
<organism evidence="2 3">
    <name type="scientific">Oryza sativa subsp. indica</name>
    <name type="common">Rice</name>
    <dbReference type="NCBI Taxonomy" id="39946"/>
    <lineage>
        <taxon>Eukaryota</taxon>
        <taxon>Viridiplantae</taxon>
        <taxon>Streptophyta</taxon>
        <taxon>Embryophyta</taxon>
        <taxon>Tracheophyta</taxon>
        <taxon>Spermatophyta</taxon>
        <taxon>Magnoliopsida</taxon>
        <taxon>Liliopsida</taxon>
        <taxon>Poales</taxon>
        <taxon>Poaceae</taxon>
        <taxon>BOP clade</taxon>
        <taxon>Oryzoideae</taxon>
        <taxon>Oryzeae</taxon>
        <taxon>Oryzinae</taxon>
        <taxon>Oryza</taxon>
        <taxon>Oryza sativa</taxon>
    </lineage>
</organism>
<protein>
    <submittedName>
        <fullName evidence="2">Uncharacterized protein</fullName>
    </submittedName>
</protein>
<dbReference type="AlphaFoldDB" id="A2YPF0"/>
<dbReference type="EMBL" id="CM000132">
    <property type="protein sequence ID" value="EAZ04961.1"/>
    <property type="molecule type" value="Genomic_DNA"/>
</dbReference>
<evidence type="ECO:0000313" key="2">
    <source>
        <dbReference type="EMBL" id="EAZ04961.1"/>
    </source>
</evidence>
<accession>A2YPF0</accession>